<dbReference type="GO" id="GO:0006139">
    <property type="term" value="P:nucleobase-containing compound metabolic process"/>
    <property type="evidence" value="ECO:0007669"/>
    <property type="project" value="UniProtKB-ARBA"/>
</dbReference>
<dbReference type="GO" id="GO:0003824">
    <property type="term" value="F:catalytic activity"/>
    <property type="evidence" value="ECO:0007669"/>
    <property type="project" value="InterPro"/>
</dbReference>
<dbReference type="SUPFAM" id="SSF53927">
    <property type="entry name" value="Cytidine deaminase-like"/>
    <property type="match status" value="1"/>
</dbReference>
<reference evidence="2" key="1">
    <citation type="submission" date="2021-02" db="EMBL/GenBank/DDBJ databases">
        <title>Genome sequence Cadophora malorum strain M34.</title>
        <authorList>
            <person name="Stefanovic E."/>
            <person name="Vu D."/>
            <person name="Scully C."/>
            <person name="Dijksterhuis J."/>
            <person name="Roader J."/>
            <person name="Houbraken J."/>
        </authorList>
    </citation>
    <scope>NUCLEOTIDE SEQUENCE</scope>
    <source>
        <strain evidence="2">M34</strain>
    </source>
</reference>
<gene>
    <name evidence="2" type="ORF">IFR04_002461</name>
</gene>
<organism evidence="2 3">
    <name type="scientific">Cadophora malorum</name>
    <dbReference type="NCBI Taxonomy" id="108018"/>
    <lineage>
        <taxon>Eukaryota</taxon>
        <taxon>Fungi</taxon>
        <taxon>Dikarya</taxon>
        <taxon>Ascomycota</taxon>
        <taxon>Pezizomycotina</taxon>
        <taxon>Leotiomycetes</taxon>
        <taxon>Helotiales</taxon>
        <taxon>Ploettnerulaceae</taxon>
        <taxon>Cadophora</taxon>
    </lineage>
</organism>
<evidence type="ECO:0000313" key="3">
    <source>
        <dbReference type="Proteomes" id="UP000664132"/>
    </source>
</evidence>
<dbReference type="OrthoDB" id="9972196at2759"/>
<feature type="compositionally biased region" description="Polar residues" evidence="1">
    <location>
        <begin position="295"/>
        <end position="312"/>
    </location>
</feature>
<accession>A0A8H7WGJ7</accession>
<evidence type="ECO:0000313" key="2">
    <source>
        <dbReference type="EMBL" id="KAG4424405.1"/>
    </source>
</evidence>
<keyword evidence="3" id="KW-1185">Reference proteome</keyword>
<sequence>MSPRNDALLSLCLAQAELSQMHYRHGAIIVRGGKVIGQGFNCYRPGFDGGALKSGALPSASLDGPSIAEIKQRLKSKLKSKSKTPNRPDEGTFTPFESMGCGHNANVALSMHSEMMAIRSALSLSSGTQASQTSARSAKCFEKPYFKLSDDSKKRKARARALKAYAKAICKEAASSGTDKAYGGASSMAKSRFESSTLESGSEGQWQRSQRQGGGSRVSERETERERGGEHMEKCRETASEEETVVSLPGWVSTKISKGDAVTGSQSSSSDNESIRSRKKKAMPPKKAPIPTKPQQILITKNKSSTKPNTAARTKDLRIKGSDLYVARLGTSHKTPSKKGKSPPSESPELPLPPVLPKSPPASLHDELSPISRSVSPSTTSKASPDDDIRPEIRASRPCYRCVSAMHAVGIRRVFWTTQDGEWEMAKVRDLVDALEVGIDGEDNSDGEGIGTGQESKGVFVTKHEVLMLKRTMGF</sequence>
<evidence type="ECO:0000256" key="1">
    <source>
        <dbReference type="SAM" id="MobiDB-lite"/>
    </source>
</evidence>
<proteinExistence type="predicted"/>
<feature type="compositionally biased region" description="Basic and acidic residues" evidence="1">
    <location>
        <begin position="218"/>
        <end position="239"/>
    </location>
</feature>
<dbReference type="Proteomes" id="UP000664132">
    <property type="component" value="Unassembled WGS sequence"/>
</dbReference>
<protein>
    <recommendedName>
        <fullName evidence="4">CMP/dCMP-type deaminase domain-containing protein</fullName>
    </recommendedName>
</protein>
<dbReference type="InterPro" id="IPR016193">
    <property type="entry name" value="Cytidine_deaminase-like"/>
</dbReference>
<feature type="compositionally biased region" description="Low complexity" evidence="1">
    <location>
        <begin position="199"/>
        <end position="211"/>
    </location>
</feature>
<comment type="caution">
    <text evidence="2">The sequence shown here is derived from an EMBL/GenBank/DDBJ whole genome shotgun (WGS) entry which is preliminary data.</text>
</comment>
<evidence type="ECO:0008006" key="4">
    <source>
        <dbReference type="Google" id="ProtNLM"/>
    </source>
</evidence>
<name>A0A8H7WGJ7_9HELO</name>
<feature type="region of interest" description="Disordered" evidence="1">
    <location>
        <begin position="193"/>
        <end position="391"/>
    </location>
</feature>
<feature type="region of interest" description="Disordered" evidence="1">
    <location>
        <begin position="76"/>
        <end position="96"/>
    </location>
</feature>
<feature type="compositionally biased region" description="Polar residues" evidence="1">
    <location>
        <begin position="371"/>
        <end position="383"/>
    </location>
</feature>
<dbReference type="AlphaFoldDB" id="A0A8H7WGJ7"/>
<feature type="compositionally biased region" description="Pro residues" evidence="1">
    <location>
        <begin position="350"/>
        <end position="360"/>
    </location>
</feature>
<dbReference type="Gene3D" id="3.40.140.10">
    <property type="entry name" value="Cytidine Deaminase, domain 2"/>
    <property type="match status" value="1"/>
</dbReference>
<dbReference type="EMBL" id="JAFJYH010000021">
    <property type="protein sequence ID" value="KAG4424405.1"/>
    <property type="molecule type" value="Genomic_DNA"/>
</dbReference>